<dbReference type="Proteomes" id="UP000255024">
    <property type="component" value="Unassembled WGS sequence"/>
</dbReference>
<evidence type="ECO:0000259" key="4">
    <source>
        <dbReference type="Pfam" id="PF14905"/>
    </source>
</evidence>
<dbReference type="PANTHER" id="PTHR40980">
    <property type="entry name" value="PLUG DOMAIN-CONTAINING PROTEIN"/>
    <property type="match status" value="1"/>
</dbReference>
<dbReference type="GO" id="GO:0009279">
    <property type="term" value="C:cell outer membrane"/>
    <property type="evidence" value="ECO:0007669"/>
    <property type="project" value="UniProtKB-SubCell"/>
</dbReference>
<comment type="subcellular location">
    <subcellularLocation>
        <location evidence="1">Cell outer membrane</location>
    </subcellularLocation>
</comment>
<protein>
    <submittedName>
        <fullName evidence="5">TonB-linked outer membrane protein, SusC/RagA family</fullName>
    </submittedName>
</protein>
<evidence type="ECO:0000313" key="6">
    <source>
        <dbReference type="Proteomes" id="UP000255024"/>
    </source>
</evidence>
<name>A0A378RNZ3_MYROD</name>
<keyword evidence="6" id="KW-1185">Reference proteome</keyword>
<organism evidence="5 6">
    <name type="scientific">Myroides odoratus</name>
    <name type="common">Flavobacterium odoratum</name>
    <dbReference type="NCBI Taxonomy" id="256"/>
    <lineage>
        <taxon>Bacteria</taxon>
        <taxon>Pseudomonadati</taxon>
        <taxon>Bacteroidota</taxon>
        <taxon>Flavobacteriia</taxon>
        <taxon>Flavobacteriales</taxon>
        <taxon>Flavobacteriaceae</taxon>
        <taxon>Myroides</taxon>
    </lineage>
</organism>
<reference evidence="5 6" key="1">
    <citation type="submission" date="2018-06" db="EMBL/GenBank/DDBJ databases">
        <authorList>
            <consortium name="Pathogen Informatics"/>
            <person name="Doyle S."/>
        </authorList>
    </citation>
    <scope>NUCLEOTIDE SEQUENCE [LARGE SCALE GENOMIC DNA]</scope>
    <source>
        <strain evidence="5 6">NCTC11179</strain>
    </source>
</reference>
<keyword evidence="2" id="KW-0472">Membrane</keyword>
<dbReference type="RefSeq" id="WP_115091576.1">
    <property type="nucleotide sequence ID" value="NZ_CP068107.1"/>
</dbReference>
<dbReference type="EMBL" id="UGQL01000001">
    <property type="protein sequence ID" value="STZ28674.1"/>
    <property type="molecule type" value="Genomic_DNA"/>
</dbReference>
<dbReference type="PANTHER" id="PTHR40980:SF4">
    <property type="entry name" value="TONB-DEPENDENT RECEPTOR-LIKE BETA-BARREL DOMAIN-CONTAINING PROTEIN"/>
    <property type="match status" value="1"/>
</dbReference>
<dbReference type="InterPro" id="IPR036942">
    <property type="entry name" value="Beta-barrel_TonB_sf"/>
</dbReference>
<dbReference type="InterPro" id="IPR041700">
    <property type="entry name" value="OMP_b-brl_3"/>
</dbReference>
<evidence type="ECO:0000256" key="3">
    <source>
        <dbReference type="ARBA" id="ARBA00023237"/>
    </source>
</evidence>
<evidence type="ECO:0000256" key="1">
    <source>
        <dbReference type="ARBA" id="ARBA00004442"/>
    </source>
</evidence>
<evidence type="ECO:0000313" key="5">
    <source>
        <dbReference type="EMBL" id="STZ28674.1"/>
    </source>
</evidence>
<dbReference type="AlphaFoldDB" id="A0A378RNZ3"/>
<evidence type="ECO:0000256" key="2">
    <source>
        <dbReference type="ARBA" id="ARBA00023136"/>
    </source>
</evidence>
<accession>A0A378RNZ3</accession>
<gene>
    <name evidence="5" type="ORF">NCTC11179_02242</name>
</gene>
<sequence length="789" mass="91070">MIRIVVLFFLLMMSILVQGQSSTVLRKGKVVDAKQEELAFVTVLLKDEEGRVVTSFYTDDKGEYQVDSKENFSVIEFQYVGFQSQVFPLTEGLPAIVHLVEDNALLEEVVITAKRPTIKREIDRLVFNVQDTPLATTNAWDIVKQTPGVNAIGDNLSIRGSQSILVTINDKKVMLSGDQLKSLLEGTDGTQVEAIEVITNPPAKYEAQGNAVLNIKLKKNNLFGYKGSIGERFKQTTYAYNTLSTQHTYTGEKINVSGSYSFGNGTGVRYNEDNVFYENGERWSSVMTRKNKIKGQHSFQAEMDIKVDTTLTLTFGGNGYINEKSKGDYEIPTSIYNPENIIESSYTTLNKKRSNMDTYTGYALVEKKFSPSKNLLWSSYFTYDNEKDNQDVLTKLNFKDQPEDQRFFGTKDRQRTRLAVSGLDYSVDKESTKWELGGKYSIVKATYLLDFFDGEVDDFSHNPEKSNVFDYQEINWAGYTSVTKQWKKWQAKVGLRGEYTGIQTRSTGMGANNQSYFKLFPTAYVKYDLTDQQQLSLSYSKRIDRPSYSWMNPAKSYYNLFSYFQGDPDLKAAISHNFSLNYTFDQLNIEFFYNKEINPSMEISYQEDATNMLIYHYTNIDKRQLMGMIANYSYQILPRWSVSSFLYLQQQEDYFYGVDKELHKNDAFVFGGRLNTTVNLDKENNWKAMLTFNFYTPTVQGSFRISGYQRTDFIMSREFNQKKWSANLYVYNIFGSDRQIIKTQYANQYNYFKDYMDTQGVAIGLRYNLGNQKVKYSSKELDMQEKDRL</sequence>
<dbReference type="Pfam" id="PF14905">
    <property type="entry name" value="OMP_b-brl_3"/>
    <property type="match status" value="1"/>
</dbReference>
<proteinExistence type="predicted"/>
<dbReference type="SUPFAM" id="SSF49464">
    <property type="entry name" value="Carboxypeptidase regulatory domain-like"/>
    <property type="match status" value="1"/>
</dbReference>
<dbReference type="InterPro" id="IPR008969">
    <property type="entry name" value="CarboxyPept-like_regulatory"/>
</dbReference>
<feature type="domain" description="Outer membrane protein beta-barrel" evidence="4">
    <location>
        <begin position="368"/>
        <end position="767"/>
    </location>
</feature>
<dbReference type="SUPFAM" id="SSF56935">
    <property type="entry name" value="Porins"/>
    <property type="match status" value="1"/>
</dbReference>
<keyword evidence="3" id="KW-0998">Cell outer membrane</keyword>
<dbReference type="Gene3D" id="2.40.170.20">
    <property type="entry name" value="TonB-dependent receptor, beta-barrel domain"/>
    <property type="match status" value="1"/>
</dbReference>